<name>A0ABR8S8J6_9BURK</name>
<reference evidence="2 3" key="1">
    <citation type="submission" date="2020-08" db="EMBL/GenBank/DDBJ databases">
        <title>A Genomic Blueprint of the Chicken Gut Microbiome.</title>
        <authorList>
            <person name="Gilroy R."/>
            <person name="Ravi A."/>
            <person name="Getino M."/>
            <person name="Pursley I."/>
            <person name="Horton D.L."/>
            <person name="Alikhan N.-F."/>
            <person name="Baker D."/>
            <person name="Gharbi K."/>
            <person name="Hall N."/>
            <person name="Watson M."/>
            <person name="Adriaenssens E.M."/>
            <person name="Foster-Nyarko E."/>
            <person name="Jarju S."/>
            <person name="Secka A."/>
            <person name="Antonio M."/>
            <person name="Oren A."/>
            <person name="Chaudhuri R."/>
            <person name="La Ragione R.M."/>
            <person name="Hildebrand F."/>
            <person name="Pallen M.J."/>
        </authorList>
    </citation>
    <scope>NUCLEOTIDE SEQUENCE [LARGE SCALE GENOMIC DNA]</scope>
    <source>
        <strain evidence="2 3">Sa2CVA6</strain>
    </source>
</reference>
<dbReference type="InterPro" id="IPR013702">
    <property type="entry name" value="FIST_domain_N"/>
</dbReference>
<gene>
    <name evidence="2" type="ORF">H9646_04810</name>
</gene>
<evidence type="ECO:0000313" key="2">
    <source>
        <dbReference type="EMBL" id="MBD7959791.1"/>
    </source>
</evidence>
<dbReference type="RefSeq" id="WP_191722187.1">
    <property type="nucleotide sequence ID" value="NZ_JACSQK010000002.1"/>
</dbReference>
<evidence type="ECO:0000259" key="1">
    <source>
        <dbReference type="SMART" id="SM00897"/>
    </source>
</evidence>
<dbReference type="Proteomes" id="UP000634919">
    <property type="component" value="Unassembled WGS sequence"/>
</dbReference>
<dbReference type="SMART" id="SM00897">
    <property type="entry name" value="FIST"/>
    <property type="match status" value="1"/>
</dbReference>
<keyword evidence="3" id="KW-1185">Reference proteome</keyword>
<proteinExistence type="predicted"/>
<dbReference type="EMBL" id="JACSQK010000002">
    <property type="protein sequence ID" value="MBD7959791.1"/>
    <property type="molecule type" value="Genomic_DNA"/>
</dbReference>
<comment type="caution">
    <text evidence="2">The sequence shown here is derived from an EMBL/GenBank/DDBJ whole genome shotgun (WGS) entry which is preliminary data.</text>
</comment>
<accession>A0ABR8S8J6</accession>
<dbReference type="Pfam" id="PF08495">
    <property type="entry name" value="FIST"/>
    <property type="match status" value="1"/>
</dbReference>
<feature type="domain" description="FIST" evidence="1">
    <location>
        <begin position="38"/>
        <end position="232"/>
    </location>
</feature>
<organism evidence="2 3">
    <name type="scientific">Comamonas avium</name>
    <dbReference type="NCBI Taxonomy" id="2762231"/>
    <lineage>
        <taxon>Bacteria</taxon>
        <taxon>Pseudomonadati</taxon>
        <taxon>Pseudomonadota</taxon>
        <taxon>Betaproteobacteria</taxon>
        <taxon>Burkholderiales</taxon>
        <taxon>Comamonadaceae</taxon>
        <taxon>Comamonas</taxon>
    </lineage>
</organism>
<evidence type="ECO:0000313" key="3">
    <source>
        <dbReference type="Proteomes" id="UP000634919"/>
    </source>
</evidence>
<sequence length="425" mass="45352">MPFFPCAHAGHPLWPHAVRQVVVQLGAQISMQNLQTPASLGLVYVSASYAEHAGEIVATLSKAFPEVQHWVGCAAHSVLAGDMDYGHTGAIAVMLPYLNTQDYQVFSGIAPWHQGAFTPHSALIHGDASWPSIGQQVHALGQHMGCDALVGGLCHLSHEHKQWSWGARVAGGTPSSMGGGHGGIQMGGLSGVAFSANVDCLTVGMQGCKPVGATHTMTRVEGDTVLELDGQPALEVFFGDMNWGEVLAQQHPNIEALWRKVQNTLLATTPSGRYVQGGCLASDARVVRVAGVNPWRQTIVLEGTPVQGQSLTICQPDALAARADMRRACAELWESLTAPVAQTWLDSEPVAASGRSICGAVYIRNQQRQLLPRSPRVDAELQWIRHALGPVPLLGFSSTHEIDAGQVQHLSAQLLVFTQPLQALS</sequence>
<protein>
    <submittedName>
        <fullName evidence="2">FIST C-terminal domain-containing protein</fullName>
    </submittedName>
</protein>